<keyword evidence="3 7" id="KW-0812">Transmembrane</keyword>
<dbReference type="EMBL" id="MEWJ01000005">
    <property type="protein sequence ID" value="OGC80834.1"/>
    <property type="molecule type" value="Genomic_DNA"/>
</dbReference>
<organism evidence="9 10">
    <name type="scientific">candidate division WWE3 bacterium RIFOXYD1_FULL_43_17</name>
    <dbReference type="NCBI Taxonomy" id="1802652"/>
    <lineage>
        <taxon>Bacteria</taxon>
        <taxon>Katanobacteria</taxon>
    </lineage>
</organism>
<dbReference type="CDD" id="cd06530">
    <property type="entry name" value="S26_SPase_I"/>
    <property type="match status" value="1"/>
</dbReference>
<dbReference type="GO" id="GO:0009003">
    <property type="term" value="F:signal peptidase activity"/>
    <property type="evidence" value="ECO:0007669"/>
    <property type="project" value="UniProtKB-EC"/>
</dbReference>
<dbReference type="InterPro" id="IPR001733">
    <property type="entry name" value="Peptidase_S26B"/>
</dbReference>
<keyword evidence="5 7" id="KW-0472">Membrane</keyword>
<dbReference type="Proteomes" id="UP000177845">
    <property type="component" value="Unassembled WGS sequence"/>
</dbReference>
<evidence type="ECO:0000256" key="5">
    <source>
        <dbReference type="ARBA" id="ARBA00023136"/>
    </source>
</evidence>
<dbReference type="InterPro" id="IPR036286">
    <property type="entry name" value="LexA/Signal_pep-like_sf"/>
</dbReference>
<keyword evidence="2" id="KW-0378">Hydrolase</keyword>
<evidence type="ECO:0000256" key="6">
    <source>
        <dbReference type="NCBIfam" id="TIGR02228"/>
    </source>
</evidence>
<evidence type="ECO:0000256" key="3">
    <source>
        <dbReference type="ARBA" id="ARBA00022692"/>
    </source>
</evidence>
<name>A0A1F4XGW8_UNCKA</name>
<comment type="caution">
    <text evidence="9">The sequence shown here is derived from an EMBL/GenBank/DDBJ whole genome shotgun (WGS) entry which is preliminary data.</text>
</comment>
<dbReference type="SUPFAM" id="SSF51306">
    <property type="entry name" value="LexA/Signal peptidase"/>
    <property type="match status" value="1"/>
</dbReference>
<feature type="domain" description="Peptidase S24/S26A/S26B/S26C" evidence="8">
    <location>
        <begin position="35"/>
        <end position="114"/>
    </location>
</feature>
<comment type="subcellular location">
    <subcellularLocation>
        <location evidence="1">Endomembrane system</location>
    </subcellularLocation>
</comment>
<evidence type="ECO:0000313" key="10">
    <source>
        <dbReference type="Proteomes" id="UP000177845"/>
    </source>
</evidence>
<dbReference type="PANTHER" id="PTHR10806">
    <property type="entry name" value="SIGNAL PEPTIDASE COMPLEX CATALYTIC SUBUNIT SEC11"/>
    <property type="match status" value="1"/>
</dbReference>
<dbReference type="Pfam" id="PF00717">
    <property type="entry name" value="Peptidase_S24"/>
    <property type="match status" value="1"/>
</dbReference>
<accession>A0A1F4XGW8</accession>
<protein>
    <recommendedName>
        <fullName evidence="6">Signal peptidase I</fullName>
        <ecNumber evidence="6">3.4.21.89</ecNumber>
    </recommendedName>
</protein>
<evidence type="ECO:0000256" key="4">
    <source>
        <dbReference type="ARBA" id="ARBA00022989"/>
    </source>
</evidence>
<keyword evidence="4 7" id="KW-1133">Transmembrane helix</keyword>
<evidence type="ECO:0000313" key="9">
    <source>
        <dbReference type="EMBL" id="OGC80834.1"/>
    </source>
</evidence>
<dbReference type="GO" id="GO:0012505">
    <property type="term" value="C:endomembrane system"/>
    <property type="evidence" value="ECO:0007669"/>
    <property type="project" value="UniProtKB-SubCell"/>
</dbReference>
<dbReference type="InterPro" id="IPR015927">
    <property type="entry name" value="Peptidase_S24_S26A/B/C"/>
</dbReference>
<proteinExistence type="predicted"/>
<gene>
    <name evidence="9" type="ORF">A3K01_00400</name>
</gene>
<dbReference type="Gene3D" id="2.10.109.10">
    <property type="entry name" value="Umud Fragment, subunit A"/>
    <property type="match status" value="1"/>
</dbReference>
<feature type="transmembrane region" description="Helical" evidence="7">
    <location>
        <begin position="12"/>
        <end position="36"/>
    </location>
</feature>
<dbReference type="GO" id="GO:0004252">
    <property type="term" value="F:serine-type endopeptidase activity"/>
    <property type="evidence" value="ECO:0007669"/>
    <property type="project" value="UniProtKB-UniRule"/>
</dbReference>
<keyword evidence="2" id="KW-0645">Protease</keyword>
<dbReference type="GO" id="GO:0006465">
    <property type="term" value="P:signal peptide processing"/>
    <property type="evidence" value="ECO:0007669"/>
    <property type="project" value="UniProtKB-UniRule"/>
</dbReference>
<dbReference type="NCBIfam" id="TIGR02228">
    <property type="entry name" value="sigpep_I_arch"/>
    <property type="match status" value="1"/>
</dbReference>
<dbReference type="AlphaFoldDB" id="A0A1F4XGW8"/>
<evidence type="ECO:0000256" key="1">
    <source>
        <dbReference type="ARBA" id="ARBA00004308"/>
    </source>
</evidence>
<evidence type="ECO:0000259" key="8">
    <source>
        <dbReference type="Pfam" id="PF00717"/>
    </source>
</evidence>
<dbReference type="EC" id="3.4.21.89" evidence="6"/>
<evidence type="ECO:0000256" key="2">
    <source>
        <dbReference type="ARBA" id="ARBA00022670"/>
    </source>
</evidence>
<reference evidence="9 10" key="1">
    <citation type="journal article" date="2016" name="Nat. Commun.">
        <title>Thousands of microbial genomes shed light on interconnected biogeochemical processes in an aquifer system.</title>
        <authorList>
            <person name="Anantharaman K."/>
            <person name="Brown C.T."/>
            <person name="Hug L.A."/>
            <person name="Sharon I."/>
            <person name="Castelle C.J."/>
            <person name="Probst A.J."/>
            <person name="Thomas B.C."/>
            <person name="Singh A."/>
            <person name="Wilkins M.J."/>
            <person name="Karaoz U."/>
            <person name="Brodie E.L."/>
            <person name="Williams K.H."/>
            <person name="Hubbard S.S."/>
            <person name="Banfield J.F."/>
        </authorList>
    </citation>
    <scope>NUCLEOTIDE SEQUENCE [LARGE SCALE GENOMIC DNA]</scope>
</reference>
<sequence>MLRFLKVFVDRYYTIIFISLLVGAAKLSGVSLFYVLTGSMIPAIGNGDVVVTVPVRKIKNGDIISFKQNSVVVTHRVTEIQRTPEGAYFSTKGDNNEHSDAFPVSEQELMGKVIFVIPAGHVVNQKNVPVLYWLLGFTFGLLIHRIHIQNTPEL</sequence>
<dbReference type="InterPro" id="IPR019533">
    <property type="entry name" value="Peptidase_S26"/>
</dbReference>
<dbReference type="PRINTS" id="PR00728">
    <property type="entry name" value="SIGNALPTASE"/>
</dbReference>
<dbReference type="GO" id="GO:0016020">
    <property type="term" value="C:membrane"/>
    <property type="evidence" value="ECO:0007669"/>
    <property type="project" value="UniProtKB-UniRule"/>
</dbReference>
<evidence type="ECO:0000256" key="7">
    <source>
        <dbReference type="SAM" id="Phobius"/>
    </source>
</evidence>
<dbReference type="PANTHER" id="PTHR10806:SF6">
    <property type="entry name" value="SIGNAL PEPTIDASE COMPLEX CATALYTIC SUBUNIT SEC11"/>
    <property type="match status" value="1"/>
</dbReference>